<feature type="coiled-coil region" evidence="1">
    <location>
        <begin position="170"/>
        <end position="197"/>
    </location>
</feature>
<keyword evidence="3" id="KW-0489">Methyltransferase</keyword>
<dbReference type="AlphaFoldDB" id="A0AA97AII3"/>
<dbReference type="RefSeq" id="WP_316429381.1">
    <property type="nucleotide sequence ID" value="NZ_CP053586.1"/>
</dbReference>
<evidence type="ECO:0000313" key="3">
    <source>
        <dbReference type="EMBL" id="WNZ23881.1"/>
    </source>
</evidence>
<dbReference type="NCBIfam" id="TIGR01444">
    <property type="entry name" value="fkbM_fam"/>
    <property type="match status" value="1"/>
</dbReference>
<dbReference type="GO" id="GO:0008168">
    <property type="term" value="F:methyltransferase activity"/>
    <property type="evidence" value="ECO:0007669"/>
    <property type="project" value="UniProtKB-KW"/>
</dbReference>
<name>A0AA97AII3_9CYAN</name>
<proteinExistence type="predicted"/>
<evidence type="ECO:0000256" key="1">
    <source>
        <dbReference type="SAM" id="Coils"/>
    </source>
</evidence>
<dbReference type="InterPro" id="IPR006342">
    <property type="entry name" value="FkbM_mtfrase"/>
</dbReference>
<dbReference type="SUPFAM" id="SSF53335">
    <property type="entry name" value="S-adenosyl-L-methionine-dependent methyltransferases"/>
    <property type="match status" value="1"/>
</dbReference>
<feature type="domain" description="Methyltransferase FkbM" evidence="2">
    <location>
        <begin position="304"/>
        <end position="459"/>
    </location>
</feature>
<protein>
    <submittedName>
        <fullName evidence="3">FkbM family methyltransferase</fullName>
    </submittedName>
</protein>
<dbReference type="InterPro" id="IPR029063">
    <property type="entry name" value="SAM-dependent_MTases_sf"/>
</dbReference>
<dbReference type="PANTHER" id="PTHR34203:SF15">
    <property type="entry name" value="SLL1173 PROTEIN"/>
    <property type="match status" value="1"/>
</dbReference>
<keyword evidence="3" id="KW-0808">Transferase</keyword>
<reference evidence="3" key="1">
    <citation type="submission" date="2020-05" db="EMBL/GenBank/DDBJ databases">
        <authorList>
            <person name="Zhu T."/>
            <person name="Keshari N."/>
            <person name="Lu X."/>
        </authorList>
    </citation>
    <scope>NUCLEOTIDE SEQUENCE</scope>
    <source>
        <strain evidence="3">NK1-12</strain>
    </source>
</reference>
<dbReference type="EMBL" id="CP053586">
    <property type="protein sequence ID" value="WNZ23881.1"/>
    <property type="molecule type" value="Genomic_DNA"/>
</dbReference>
<dbReference type="Gene3D" id="3.40.50.150">
    <property type="entry name" value="Vaccinia Virus protein VP39"/>
    <property type="match status" value="1"/>
</dbReference>
<dbReference type="Pfam" id="PF05050">
    <property type="entry name" value="Methyltransf_21"/>
    <property type="match status" value="1"/>
</dbReference>
<sequence>MAQQGEDRFWQEAKEFVKQHLQPEDRLLAPVALKEVFPHASSYQATYKQSLEQFEWLLLHKGMLSKINHSFLKQASEQFSPVFANQVFVILTRRKDLPATAVNPQDMAAFLEQVNPYERLSPSANQSTGKLPQWRQRIRHWLGTDATIQAHQFNAIADCINRVERNTTLLQTLIGRVRQLEAKHQQIEIEIANVGTETRRLGHSVEQLQQQIQFQSLQQRTWAENTKPIAQMTWAEFQLACRVACQTSYLGNNTLICRVLGKYLLYADSQDLGIVPHLSLDGFWETWMTLAVARILQPGWHCIDVGANHGYYTLLMADAIGTTGRILALEPNPQLATLLQQTIDVNGFTAFTTVLAKAAIDQPGEPIKLVIPKGRGMNASVTRYASDTDEAVEVETTSIDTLTQDWQKLDFIKIDAEGAEESIWQGLRQTIQRHSQITIVLEFNCGRYPDPKGFLEMIQADGFELKHIDFDAEVKPLTIEECLTHRLNEDWLLFLKQLTLDSTQ</sequence>
<organism evidence="3">
    <name type="scientific">Leptolyngbya sp. NK1-12</name>
    <dbReference type="NCBI Taxonomy" id="2547451"/>
    <lineage>
        <taxon>Bacteria</taxon>
        <taxon>Bacillati</taxon>
        <taxon>Cyanobacteriota</taxon>
        <taxon>Cyanophyceae</taxon>
        <taxon>Leptolyngbyales</taxon>
        <taxon>Leptolyngbyaceae</taxon>
        <taxon>Leptolyngbya group</taxon>
        <taxon>Leptolyngbya</taxon>
    </lineage>
</organism>
<gene>
    <name evidence="3" type="ORF">HJG54_14125</name>
</gene>
<keyword evidence="1" id="KW-0175">Coiled coil</keyword>
<dbReference type="PANTHER" id="PTHR34203">
    <property type="entry name" value="METHYLTRANSFERASE, FKBM FAMILY PROTEIN"/>
    <property type="match status" value="1"/>
</dbReference>
<accession>A0AA97AII3</accession>
<evidence type="ECO:0000259" key="2">
    <source>
        <dbReference type="Pfam" id="PF05050"/>
    </source>
</evidence>
<dbReference type="InterPro" id="IPR052514">
    <property type="entry name" value="SAM-dependent_MTase"/>
</dbReference>
<dbReference type="GO" id="GO:0032259">
    <property type="term" value="P:methylation"/>
    <property type="evidence" value="ECO:0007669"/>
    <property type="project" value="UniProtKB-KW"/>
</dbReference>